<feature type="region of interest" description="Disordered" evidence="1">
    <location>
        <begin position="1"/>
        <end position="33"/>
    </location>
</feature>
<evidence type="ECO:0000313" key="2">
    <source>
        <dbReference type="Proteomes" id="UP000887578"/>
    </source>
</evidence>
<accession>A0A914QTI8</accession>
<proteinExistence type="predicted"/>
<reference evidence="3" key="1">
    <citation type="submission" date="2022-11" db="UniProtKB">
        <authorList>
            <consortium name="WormBaseParasite"/>
        </authorList>
    </citation>
    <scope>IDENTIFICATION</scope>
</reference>
<keyword evidence="2" id="KW-1185">Reference proteome</keyword>
<feature type="compositionally biased region" description="Basic and acidic residues" evidence="1">
    <location>
        <begin position="50"/>
        <end position="59"/>
    </location>
</feature>
<feature type="compositionally biased region" description="Polar residues" evidence="1">
    <location>
        <begin position="15"/>
        <end position="30"/>
    </location>
</feature>
<sequence>MDIKPPPQVSRAIGLNSNNPQRTELNNHGNENVRDEIVALESVVEAFDSDRHSINKDDNQSNINIPQRRSQSRDKDKPGTQDIFQFIDKMPKVSYNQRRGYQIFYP</sequence>
<dbReference type="WBParaSite" id="PDA_v2.g7410.t1">
    <property type="protein sequence ID" value="PDA_v2.g7410.t1"/>
    <property type="gene ID" value="PDA_v2.g7410"/>
</dbReference>
<organism evidence="2 3">
    <name type="scientific">Panagrolaimus davidi</name>
    <dbReference type="NCBI Taxonomy" id="227884"/>
    <lineage>
        <taxon>Eukaryota</taxon>
        <taxon>Metazoa</taxon>
        <taxon>Ecdysozoa</taxon>
        <taxon>Nematoda</taxon>
        <taxon>Chromadorea</taxon>
        <taxon>Rhabditida</taxon>
        <taxon>Tylenchina</taxon>
        <taxon>Panagrolaimomorpha</taxon>
        <taxon>Panagrolaimoidea</taxon>
        <taxon>Panagrolaimidae</taxon>
        <taxon>Panagrolaimus</taxon>
    </lineage>
</organism>
<dbReference type="AlphaFoldDB" id="A0A914QTI8"/>
<feature type="region of interest" description="Disordered" evidence="1">
    <location>
        <begin position="50"/>
        <end position="80"/>
    </location>
</feature>
<name>A0A914QTI8_9BILA</name>
<dbReference type="Proteomes" id="UP000887578">
    <property type="component" value="Unplaced"/>
</dbReference>
<protein>
    <submittedName>
        <fullName evidence="3">Uncharacterized protein</fullName>
    </submittedName>
</protein>
<feature type="compositionally biased region" description="Polar residues" evidence="1">
    <location>
        <begin position="60"/>
        <end position="69"/>
    </location>
</feature>
<evidence type="ECO:0000313" key="3">
    <source>
        <dbReference type="WBParaSite" id="PDA_v2.g7410.t1"/>
    </source>
</evidence>
<evidence type="ECO:0000256" key="1">
    <source>
        <dbReference type="SAM" id="MobiDB-lite"/>
    </source>
</evidence>